<dbReference type="CDD" id="cd03348">
    <property type="entry name" value="pro_PheOH"/>
    <property type="match status" value="1"/>
</dbReference>
<feature type="binding site" evidence="13">
    <location>
        <position position="179"/>
    </location>
    <ligand>
        <name>Fe cation</name>
        <dbReference type="ChEBI" id="CHEBI:24875"/>
    </ligand>
</feature>
<gene>
    <name evidence="15" type="ORF">CFF01_12275</name>
</gene>
<dbReference type="SUPFAM" id="SSF56534">
    <property type="entry name" value="Aromatic aminoacid monoxygenases, catalytic and oligomerization domains"/>
    <property type="match status" value="1"/>
</dbReference>
<dbReference type="GO" id="GO:0006559">
    <property type="term" value="P:L-phenylalanine catabolic process"/>
    <property type="evidence" value="ECO:0007669"/>
    <property type="project" value="UniProtKB-KW"/>
</dbReference>
<dbReference type="EC" id="1.14.16.1" evidence="5"/>
<protein>
    <recommendedName>
        <fullName evidence="6">Phenylalanine-4-hydroxylase</fullName>
        <ecNumber evidence="5">1.14.16.1</ecNumber>
    </recommendedName>
    <alternativeName>
        <fullName evidence="12">Phe-4-monooxygenase</fullName>
    </alternativeName>
</protein>
<feature type="binding site" evidence="13">
    <location>
        <position position="134"/>
    </location>
    <ligand>
        <name>Fe cation</name>
        <dbReference type="ChEBI" id="CHEBI:24875"/>
    </ligand>
</feature>
<dbReference type="InterPro" id="IPR001273">
    <property type="entry name" value="ArAA_hydroxylase"/>
</dbReference>
<comment type="catalytic activity">
    <reaction evidence="1">
        <text>(6R)-L-erythro-5,6,7,8-tetrahydrobiopterin + L-phenylalanine + O2 = (4aS,6R)-4a-hydroxy-L-erythro-5,6,7,8-tetrahydrobiopterin + L-tyrosine</text>
        <dbReference type="Rhea" id="RHEA:20273"/>
        <dbReference type="ChEBI" id="CHEBI:15379"/>
        <dbReference type="ChEBI" id="CHEBI:15642"/>
        <dbReference type="ChEBI" id="CHEBI:58095"/>
        <dbReference type="ChEBI" id="CHEBI:58315"/>
        <dbReference type="ChEBI" id="CHEBI:59560"/>
        <dbReference type="EC" id="1.14.16.1"/>
    </reaction>
</comment>
<sequence>MEAGAVNCVVFIMSKQTTYQARLPDSHGFIKYPDNEHEIWQALYDRQKGNLPRYACDAYLKGLEDLALASDRIPQLGEIDAVLQQATGWKTAAVPALISFEKFFQLLANQEFPVATFIRSKEEFDYLQEPDIFHEIFGHCPLLTNPSFARFSHEYGKLGLAASKEERVFLARLYWFTVEFGLIRQANDELKIYGGGILSSPGETLYAMSDTPVVKPFDLIDILRTPYRIDIMQPIYYTIESIDYLDEIVKMDIMGAVTKARQLGLHAPLFEPKSKAS</sequence>
<dbReference type="NCBIfam" id="NF008877">
    <property type="entry name" value="PRK11913.1-2"/>
    <property type="match status" value="1"/>
</dbReference>
<evidence type="ECO:0000256" key="11">
    <source>
        <dbReference type="ARBA" id="ARBA00023232"/>
    </source>
</evidence>
<dbReference type="PANTHER" id="PTHR11473">
    <property type="entry name" value="AROMATIC AMINO ACID HYDROXYLASE"/>
    <property type="match status" value="1"/>
</dbReference>
<name>A0AAC9U1D6_9GAMM</name>
<dbReference type="GO" id="GO:0004505">
    <property type="term" value="F:phenylalanine 4-monooxygenase activity"/>
    <property type="evidence" value="ECO:0007669"/>
    <property type="project" value="UniProtKB-EC"/>
</dbReference>
<dbReference type="InterPro" id="IPR036951">
    <property type="entry name" value="ArAA_hydroxylase_sf"/>
</dbReference>
<evidence type="ECO:0000256" key="4">
    <source>
        <dbReference type="ARBA" id="ARBA00009712"/>
    </source>
</evidence>
<reference evidence="15 16" key="1">
    <citation type="submission" date="2017-06" db="EMBL/GenBank/DDBJ databases">
        <title>Complete genome sequence of Shewanella marisflavi EP1 associated with anaerobic 2,4-dinitrotoluene reduction and salt tolerance.</title>
        <authorList>
            <person name="Huang J."/>
        </authorList>
    </citation>
    <scope>NUCLEOTIDE SEQUENCE [LARGE SCALE GENOMIC DNA]</scope>
    <source>
        <strain evidence="15 16">EP1</strain>
    </source>
</reference>
<keyword evidence="9 13" id="KW-0408">Iron</keyword>
<evidence type="ECO:0000256" key="8">
    <source>
        <dbReference type="ARBA" id="ARBA00023002"/>
    </source>
</evidence>
<evidence type="ECO:0000256" key="3">
    <source>
        <dbReference type="ARBA" id="ARBA00005088"/>
    </source>
</evidence>
<proteinExistence type="inferred from homology"/>
<dbReference type="Proteomes" id="UP000198233">
    <property type="component" value="Chromosome"/>
</dbReference>
<dbReference type="PANTHER" id="PTHR11473:SF24">
    <property type="entry name" value="PHENYLALANINE-4-HYDROXYLASE"/>
    <property type="match status" value="1"/>
</dbReference>
<dbReference type="KEGG" id="smav:CFF01_12275"/>
<dbReference type="InterPro" id="IPR018301">
    <property type="entry name" value="ArAA_hydroxylase_Fe/CU_BS"/>
</dbReference>
<dbReference type="InterPro" id="IPR005960">
    <property type="entry name" value="Phe-4-hydroxylase_mono"/>
</dbReference>
<evidence type="ECO:0000313" key="16">
    <source>
        <dbReference type="Proteomes" id="UP000198233"/>
    </source>
</evidence>
<evidence type="ECO:0000256" key="5">
    <source>
        <dbReference type="ARBA" id="ARBA00011995"/>
    </source>
</evidence>
<evidence type="ECO:0000256" key="6">
    <source>
        <dbReference type="ARBA" id="ARBA00020276"/>
    </source>
</evidence>
<comment type="similarity">
    <text evidence="4">Belongs to the biopterin-dependent aromatic amino acid hydroxylase family.</text>
</comment>
<evidence type="ECO:0000256" key="13">
    <source>
        <dbReference type="PIRSR" id="PIRSR601273-2"/>
    </source>
</evidence>
<feature type="domain" description="Biopterin-dependent aromatic amino acid hydroxylase family profile" evidence="14">
    <location>
        <begin position="1"/>
        <end position="277"/>
    </location>
</feature>
<evidence type="ECO:0000313" key="15">
    <source>
        <dbReference type="EMBL" id="ASJ97289.1"/>
    </source>
</evidence>
<dbReference type="EMBL" id="CP022272">
    <property type="protein sequence ID" value="ASJ97289.1"/>
    <property type="molecule type" value="Genomic_DNA"/>
</dbReference>
<dbReference type="Pfam" id="PF00351">
    <property type="entry name" value="Biopterin_H"/>
    <property type="match status" value="1"/>
</dbReference>
<keyword evidence="10" id="KW-0503">Monooxygenase</keyword>
<keyword evidence="8" id="KW-0560">Oxidoreductase</keyword>
<feature type="binding site" evidence="13">
    <location>
        <position position="139"/>
    </location>
    <ligand>
        <name>Fe cation</name>
        <dbReference type="ChEBI" id="CHEBI:24875"/>
    </ligand>
</feature>
<dbReference type="InterPro" id="IPR019774">
    <property type="entry name" value="Aromatic-AA_hydroxylase_C"/>
</dbReference>
<dbReference type="GO" id="GO:0005506">
    <property type="term" value="F:iron ion binding"/>
    <property type="evidence" value="ECO:0007669"/>
    <property type="project" value="InterPro"/>
</dbReference>
<dbReference type="PROSITE" id="PS00367">
    <property type="entry name" value="BH4_AAA_HYDROXYL_1"/>
    <property type="match status" value="1"/>
</dbReference>
<comment type="cofactor">
    <cofactor evidence="2 13">
        <name>Fe(2+)</name>
        <dbReference type="ChEBI" id="CHEBI:29033"/>
    </cofactor>
</comment>
<evidence type="ECO:0000259" key="14">
    <source>
        <dbReference type="PROSITE" id="PS51410"/>
    </source>
</evidence>
<accession>A0AAC9U1D6</accession>
<evidence type="ECO:0000256" key="10">
    <source>
        <dbReference type="ARBA" id="ARBA00023033"/>
    </source>
</evidence>
<dbReference type="InterPro" id="IPR036329">
    <property type="entry name" value="Aro-AA_hydroxylase_C_sf"/>
</dbReference>
<dbReference type="PRINTS" id="PR00372">
    <property type="entry name" value="FYWHYDRXLASE"/>
</dbReference>
<evidence type="ECO:0000256" key="1">
    <source>
        <dbReference type="ARBA" id="ARBA00001060"/>
    </source>
</evidence>
<organism evidence="15 16">
    <name type="scientific">Shewanella marisflavi</name>
    <dbReference type="NCBI Taxonomy" id="260364"/>
    <lineage>
        <taxon>Bacteria</taxon>
        <taxon>Pseudomonadati</taxon>
        <taxon>Pseudomonadota</taxon>
        <taxon>Gammaproteobacteria</taxon>
        <taxon>Alteromonadales</taxon>
        <taxon>Shewanellaceae</taxon>
        <taxon>Shewanella</taxon>
    </lineage>
</organism>
<dbReference type="PROSITE" id="PS51410">
    <property type="entry name" value="BH4_AAA_HYDROXYL_2"/>
    <property type="match status" value="1"/>
</dbReference>
<dbReference type="NCBIfam" id="TIGR01267">
    <property type="entry name" value="Phe4hydrox_mono"/>
    <property type="match status" value="1"/>
</dbReference>
<dbReference type="Gene3D" id="1.10.800.10">
    <property type="entry name" value="Aromatic amino acid hydroxylase"/>
    <property type="match status" value="1"/>
</dbReference>
<keyword evidence="7 13" id="KW-0479">Metal-binding</keyword>
<comment type="pathway">
    <text evidence="3">Amino-acid degradation; L-phenylalanine degradation; acetoacetate and fumarate from L-phenylalanine: step 1/6.</text>
</comment>
<dbReference type="AlphaFoldDB" id="A0AAC9U1D6"/>
<evidence type="ECO:0000256" key="2">
    <source>
        <dbReference type="ARBA" id="ARBA00001954"/>
    </source>
</evidence>
<evidence type="ECO:0000256" key="12">
    <source>
        <dbReference type="ARBA" id="ARBA00029922"/>
    </source>
</evidence>
<evidence type="ECO:0000256" key="9">
    <source>
        <dbReference type="ARBA" id="ARBA00023004"/>
    </source>
</evidence>
<evidence type="ECO:0000256" key="7">
    <source>
        <dbReference type="ARBA" id="ARBA00022723"/>
    </source>
</evidence>
<keyword evidence="11" id="KW-0585">Phenylalanine catabolism</keyword>